<feature type="compositionally biased region" description="Basic and acidic residues" evidence="1">
    <location>
        <begin position="22"/>
        <end position="33"/>
    </location>
</feature>
<sequence length="219" mass="24840">MDLHDEIASRNGKSKVDSSSTKADEAMKEEKVLKPKKLSKKKKKQVFESSSSYEDENPFKNKKKHAKIVPYSLFSLIHDSQVDMKSILSDVEFSLMHNVFIDTLPARLARFVVRAFTGSSYEFKLDMGIIRVTLEKVYEILGVPLGGTSIFDLPVIPLDDPFIKMWFKKFHPKPLKDIHASNIAGKLVLAKTVNFMFKLNFLMLFANVIGTADTMKSDC</sequence>
<evidence type="ECO:0000256" key="1">
    <source>
        <dbReference type="SAM" id="MobiDB-lite"/>
    </source>
</evidence>
<protein>
    <submittedName>
        <fullName evidence="2">Uncharacterized protein</fullName>
    </submittedName>
</protein>
<comment type="caution">
    <text evidence="2">The sequence shown here is derived from an EMBL/GenBank/DDBJ whole genome shotgun (WGS) entry which is preliminary data.</text>
</comment>
<evidence type="ECO:0000313" key="3">
    <source>
        <dbReference type="Proteomes" id="UP001151760"/>
    </source>
</evidence>
<gene>
    <name evidence="2" type="ORF">Tco_0627529</name>
</gene>
<keyword evidence="3" id="KW-1185">Reference proteome</keyword>
<reference evidence="2" key="1">
    <citation type="journal article" date="2022" name="Int. J. Mol. Sci.">
        <title>Draft Genome of Tanacetum Coccineum: Genomic Comparison of Closely Related Tanacetum-Family Plants.</title>
        <authorList>
            <person name="Yamashiro T."/>
            <person name="Shiraishi A."/>
            <person name="Nakayama K."/>
            <person name="Satake H."/>
        </authorList>
    </citation>
    <scope>NUCLEOTIDE SEQUENCE</scope>
</reference>
<accession>A0ABQ4WMN1</accession>
<dbReference type="EMBL" id="BQNB010008777">
    <property type="protein sequence ID" value="GJS54167.1"/>
    <property type="molecule type" value="Genomic_DNA"/>
</dbReference>
<feature type="region of interest" description="Disordered" evidence="1">
    <location>
        <begin position="1"/>
        <end position="58"/>
    </location>
</feature>
<name>A0ABQ4WMN1_9ASTR</name>
<reference evidence="2" key="2">
    <citation type="submission" date="2022-01" db="EMBL/GenBank/DDBJ databases">
        <authorList>
            <person name="Yamashiro T."/>
            <person name="Shiraishi A."/>
            <person name="Satake H."/>
            <person name="Nakayama K."/>
        </authorList>
    </citation>
    <scope>NUCLEOTIDE SEQUENCE</scope>
</reference>
<organism evidence="2 3">
    <name type="scientific">Tanacetum coccineum</name>
    <dbReference type="NCBI Taxonomy" id="301880"/>
    <lineage>
        <taxon>Eukaryota</taxon>
        <taxon>Viridiplantae</taxon>
        <taxon>Streptophyta</taxon>
        <taxon>Embryophyta</taxon>
        <taxon>Tracheophyta</taxon>
        <taxon>Spermatophyta</taxon>
        <taxon>Magnoliopsida</taxon>
        <taxon>eudicotyledons</taxon>
        <taxon>Gunneridae</taxon>
        <taxon>Pentapetalae</taxon>
        <taxon>asterids</taxon>
        <taxon>campanulids</taxon>
        <taxon>Asterales</taxon>
        <taxon>Asteraceae</taxon>
        <taxon>Asteroideae</taxon>
        <taxon>Anthemideae</taxon>
        <taxon>Anthemidinae</taxon>
        <taxon>Tanacetum</taxon>
    </lineage>
</organism>
<proteinExistence type="predicted"/>
<feature type="compositionally biased region" description="Basic residues" evidence="1">
    <location>
        <begin position="34"/>
        <end position="44"/>
    </location>
</feature>
<dbReference type="Proteomes" id="UP001151760">
    <property type="component" value="Unassembled WGS sequence"/>
</dbReference>
<evidence type="ECO:0000313" key="2">
    <source>
        <dbReference type="EMBL" id="GJS54167.1"/>
    </source>
</evidence>